<dbReference type="OrthoDB" id="1862401at2759"/>
<dbReference type="Proteomes" id="UP000241462">
    <property type="component" value="Unassembled WGS sequence"/>
</dbReference>
<dbReference type="PANTHER" id="PTHR31642">
    <property type="entry name" value="TRICHOTHECENE 3-O-ACETYLTRANSFERASE"/>
    <property type="match status" value="1"/>
</dbReference>
<dbReference type="InterPro" id="IPR054710">
    <property type="entry name" value="Tri101-like_N"/>
</dbReference>
<evidence type="ECO:0000256" key="2">
    <source>
        <dbReference type="SAM" id="Coils"/>
    </source>
</evidence>
<feature type="coiled-coil region" evidence="2">
    <location>
        <begin position="382"/>
        <end position="409"/>
    </location>
</feature>
<keyword evidence="2" id="KW-0175">Coiled coil</keyword>
<dbReference type="GO" id="GO:0016747">
    <property type="term" value="F:acyltransferase activity, transferring groups other than amino-acyl groups"/>
    <property type="evidence" value="ECO:0007669"/>
    <property type="project" value="TreeGrafter"/>
</dbReference>
<proteinExistence type="predicted"/>
<evidence type="ECO:0000259" key="3">
    <source>
        <dbReference type="Pfam" id="PF22664"/>
    </source>
</evidence>
<feature type="domain" description="Trichothecene 3-O-acetyltransferase-like N-terminal" evidence="3">
    <location>
        <begin position="27"/>
        <end position="196"/>
    </location>
</feature>
<dbReference type="InterPro" id="IPR023213">
    <property type="entry name" value="CAT-like_dom_sf"/>
</dbReference>
<organism evidence="4 5">
    <name type="scientific">Coniella lustricola</name>
    <dbReference type="NCBI Taxonomy" id="2025994"/>
    <lineage>
        <taxon>Eukaryota</taxon>
        <taxon>Fungi</taxon>
        <taxon>Dikarya</taxon>
        <taxon>Ascomycota</taxon>
        <taxon>Pezizomycotina</taxon>
        <taxon>Sordariomycetes</taxon>
        <taxon>Sordariomycetidae</taxon>
        <taxon>Diaporthales</taxon>
        <taxon>Schizoparmaceae</taxon>
        <taxon>Coniella</taxon>
    </lineage>
</organism>
<dbReference type="EMBL" id="KZ678401">
    <property type="protein sequence ID" value="PSR94183.1"/>
    <property type="molecule type" value="Genomic_DNA"/>
</dbReference>
<dbReference type="PANTHER" id="PTHR31642:SF270">
    <property type="entry name" value="O-ACYLTRANSFERASE AUSQ"/>
    <property type="match status" value="1"/>
</dbReference>
<dbReference type="InterPro" id="IPR050317">
    <property type="entry name" value="Plant_Fungal_Acyltransferase"/>
</dbReference>
<keyword evidence="1 4" id="KW-0808">Transferase</keyword>
<dbReference type="InParanoid" id="A0A2T3AEK0"/>
<dbReference type="AlphaFoldDB" id="A0A2T3AEK0"/>
<protein>
    <submittedName>
        <fullName evidence="4">Transferase family-domain-containing protein</fullName>
    </submittedName>
</protein>
<dbReference type="STRING" id="2025994.A0A2T3AEK0"/>
<evidence type="ECO:0000313" key="4">
    <source>
        <dbReference type="EMBL" id="PSR94183.1"/>
    </source>
</evidence>
<feature type="non-terminal residue" evidence="4">
    <location>
        <position position="503"/>
    </location>
</feature>
<evidence type="ECO:0000313" key="5">
    <source>
        <dbReference type="Proteomes" id="UP000241462"/>
    </source>
</evidence>
<reference evidence="4 5" key="1">
    <citation type="journal article" date="2018" name="Mycol. Prog.">
        <title>Coniella lustricola, a new species from submerged detritus.</title>
        <authorList>
            <person name="Raudabaugh D.B."/>
            <person name="Iturriaga T."/>
            <person name="Carver A."/>
            <person name="Mondo S."/>
            <person name="Pangilinan J."/>
            <person name="Lipzen A."/>
            <person name="He G."/>
            <person name="Amirebrahimi M."/>
            <person name="Grigoriev I.V."/>
            <person name="Miller A.N."/>
        </authorList>
    </citation>
    <scope>NUCLEOTIDE SEQUENCE [LARGE SCALE GENOMIC DNA]</scope>
    <source>
        <strain evidence="4 5">B22-T-1</strain>
    </source>
</reference>
<dbReference type="FunCoup" id="A0A2T3AEK0">
    <property type="interactions" value="64"/>
</dbReference>
<gene>
    <name evidence="4" type="ORF">BD289DRAFT_427990</name>
</gene>
<sequence length="503" mass="55559">MPSHTTENLLNDFPLDTLGQQARINRLYTSVTFCFPLSDSGNDSHDSDDDSAESTREEVIETLQQGLDRLATSFPWTAGQVIRDDKDGVFKIVKASSAVQLASRRLLVVKDLRKDPSVASWKELQENEFPFRMMDEEVLAPRRTMDADADDNSAERPVLLIQANFVRGGGLLLTVSGQHGSMDMAGLAQVIALLAKGMRGEVYSRQEIEAANVTRKGRIPLPAEDALPQHEAGINGQQSLEGSDALAFSPCSAAATYQGPLAWAHIAFSAEDLRYGVKRYALKEKTWRDFISRDDALTALMWQAISRAREESYLQHSDPTDDSNNVSPTTRLTRMVDVRQHFGLPATYPGLFVTSTAHSGTLQEIAGKRSVGSLALDFRAALKDTEALKQSLQKQAAAMIQDRDAVDKENIAARTSSGPRLEIKVSSWAKEKLYDVDFGLFLGKPEAIRRPRFASGAREGLLYFLPETRGSPGGEVVVALCLREGDMSRLRERGKIVSWGRWI</sequence>
<dbReference type="Pfam" id="PF22664">
    <property type="entry name" value="TRI-like_N"/>
    <property type="match status" value="1"/>
</dbReference>
<dbReference type="Gene3D" id="3.30.559.10">
    <property type="entry name" value="Chloramphenicol acetyltransferase-like domain"/>
    <property type="match status" value="2"/>
</dbReference>
<evidence type="ECO:0000256" key="1">
    <source>
        <dbReference type="ARBA" id="ARBA00022679"/>
    </source>
</evidence>
<accession>A0A2T3AEK0</accession>
<name>A0A2T3AEK0_9PEZI</name>
<keyword evidence="5" id="KW-1185">Reference proteome</keyword>